<feature type="domain" description="FecR protein" evidence="2">
    <location>
        <begin position="108"/>
        <end position="198"/>
    </location>
</feature>
<evidence type="ECO:0000256" key="1">
    <source>
        <dbReference type="SAM" id="Phobius"/>
    </source>
</evidence>
<proteinExistence type="predicted"/>
<evidence type="ECO:0000313" key="5">
    <source>
        <dbReference type="Proteomes" id="UP000017837"/>
    </source>
</evidence>
<keyword evidence="1" id="KW-0812">Transmembrane</keyword>
<dbReference type="InterPro" id="IPR032623">
    <property type="entry name" value="FecR_N"/>
</dbReference>
<dbReference type="eggNOG" id="COG3712">
    <property type="taxonomic scope" value="Bacteria"/>
</dbReference>
<dbReference type="PIRSF" id="PIRSF018266">
    <property type="entry name" value="FecR"/>
    <property type="match status" value="1"/>
</dbReference>
<dbReference type="Pfam" id="PF04773">
    <property type="entry name" value="FecR"/>
    <property type="match status" value="1"/>
</dbReference>
<feature type="domain" description="FecR N-terminal" evidence="3">
    <location>
        <begin position="6"/>
        <end position="46"/>
    </location>
</feature>
<keyword evidence="1" id="KW-1133">Transmembrane helix</keyword>
<name>V4P9G3_9CAUL</name>
<dbReference type="AlphaFoldDB" id="V4P9G3"/>
<protein>
    <recommendedName>
        <fullName evidence="6">FecR protein domain-containing protein</fullName>
    </recommendedName>
</protein>
<evidence type="ECO:0000313" key="4">
    <source>
        <dbReference type="EMBL" id="ESQ81890.1"/>
    </source>
</evidence>
<dbReference type="Gene3D" id="2.60.120.1440">
    <property type="match status" value="1"/>
</dbReference>
<evidence type="ECO:0000259" key="3">
    <source>
        <dbReference type="Pfam" id="PF16220"/>
    </source>
</evidence>
<dbReference type="GO" id="GO:0016989">
    <property type="term" value="F:sigma factor antagonist activity"/>
    <property type="evidence" value="ECO:0007669"/>
    <property type="project" value="TreeGrafter"/>
</dbReference>
<evidence type="ECO:0000259" key="2">
    <source>
        <dbReference type="Pfam" id="PF04773"/>
    </source>
</evidence>
<keyword evidence="1" id="KW-0472">Membrane</keyword>
<comment type="caution">
    <text evidence="4">The sequence shown here is derived from an EMBL/GenBank/DDBJ whole genome shotgun (WGS) entry which is preliminary data.</text>
</comment>
<keyword evidence="5" id="KW-1185">Reference proteome</keyword>
<evidence type="ECO:0008006" key="6">
    <source>
        <dbReference type="Google" id="ProtNLM"/>
    </source>
</evidence>
<dbReference type="PATRIC" id="fig|1121022.4.peg.4380"/>
<feature type="transmembrane region" description="Helical" evidence="1">
    <location>
        <begin position="80"/>
        <end position="101"/>
    </location>
</feature>
<organism evidence="4 5">
    <name type="scientific">Asticcacaulis benevestitus DSM 16100 = ATCC BAA-896</name>
    <dbReference type="NCBI Taxonomy" id="1121022"/>
    <lineage>
        <taxon>Bacteria</taxon>
        <taxon>Pseudomonadati</taxon>
        <taxon>Pseudomonadota</taxon>
        <taxon>Alphaproteobacteria</taxon>
        <taxon>Caulobacterales</taxon>
        <taxon>Caulobacteraceae</taxon>
        <taxon>Asticcacaulis</taxon>
    </lineage>
</organism>
<dbReference type="Pfam" id="PF16220">
    <property type="entry name" value="DUF4880"/>
    <property type="match status" value="1"/>
</dbReference>
<sequence>MEIEAEAAQWLVRINAPDVSEADIVALTEWLEASDAHVSAFDTAERIWQQAEDMAPPVADVIDIGAYAARPKTRSLPSRWPMWSAAGLAAATIAALIFVGLPKPATLYETQKGEQRDITLADGTRLHLNSATRLAVRLQPGARRLTLEDGEVALEVVHDPKRPLSLQAGDQTITDIGTEFVVLRHGGDLRVTVREGEVAMNSLSAPAASRTTLQAGQQATHTQGHDGVTVTSVDTKAAYMWQTGRAIYRDQALSEVVSDLNRYMKKPLVVDARSGQLKVSAVLKLESDAAIVNALEAFLPVDAQELPDRIELHYRK</sequence>
<dbReference type="STRING" id="1121022.GCA_000376105_04189"/>
<dbReference type="PANTHER" id="PTHR30273:SF2">
    <property type="entry name" value="PROTEIN FECR"/>
    <property type="match status" value="1"/>
</dbReference>
<dbReference type="EMBL" id="AWGB01000082">
    <property type="protein sequence ID" value="ESQ81890.1"/>
    <property type="molecule type" value="Genomic_DNA"/>
</dbReference>
<accession>V4P9G3</accession>
<dbReference type="InterPro" id="IPR012373">
    <property type="entry name" value="Ferrdict_sens_TM"/>
</dbReference>
<gene>
    <name evidence="4" type="ORF">ABENE_21380</name>
</gene>
<reference evidence="4 5" key="1">
    <citation type="journal article" date="2014" name="Nature">
        <title>Sequential evolution of bacterial morphology by co-option of a developmental regulator.</title>
        <authorList>
            <person name="Jiang C."/>
            <person name="Brown P.J."/>
            <person name="Ducret A."/>
            <person name="Brun Y.V."/>
        </authorList>
    </citation>
    <scope>NUCLEOTIDE SEQUENCE [LARGE SCALE GENOMIC DNA]</scope>
    <source>
        <strain evidence="4 5">DSM 16100</strain>
    </source>
</reference>
<dbReference type="InterPro" id="IPR006860">
    <property type="entry name" value="FecR"/>
</dbReference>
<dbReference type="PANTHER" id="PTHR30273">
    <property type="entry name" value="PERIPLASMIC SIGNAL SENSOR AND SIGMA FACTOR ACTIVATOR FECR-RELATED"/>
    <property type="match status" value="1"/>
</dbReference>
<dbReference type="Proteomes" id="UP000017837">
    <property type="component" value="Unassembled WGS sequence"/>
</dbReference>